<keyword evidence="6" id="KW-0663">Pyridoxal phosphate</keyword>
<sequence length="404" mass="42707">MTGFALNPRAVGIEEEGAFAVLDRALALKAAGRPIINLGIGQPDFDPPGHVLEAAAKAAREGPHGYTSPVGMPALREAVAADLTGRFGVGVHADEVVIVPGGKVTIFLAAMLFGGEGAEILYPDPGFPPYREAIAFSGAKAVPYPIREDRDFGFDAEEVLSLVTPATRLVIINSPANPTGGVVPRAELDALAAGLEAHPHVAVLSDEIYSHLVYDDADFASLLAYPSLRDRVILLDGWSKTFAMTGWRLGYGVWPKALVPQIRKIITITHSCVANVAQIAGLAAVTGPREPVERFRRTFAERREAVVAGLNALPGVTCRAPGGAFYAFPNVTGTGLSSAELAERLLEEADIALIPGESFGANGRGYLRLSYAADMAQIEEALARMGEFLAVNGRSKEEAMPGTR</sequence>
<protein>
    <recommendedName>
        <fullName evidence="3">aspartate transaminase</fullName>
        <ecNumber evidence="3">2.6.1.1</ecNumber>
    </recommendedName>
</protein>
<gene>
    <name evidence="9" type="ORF">HW532_14960</name>
</gene>
<dbReference type="CDD" id="cd00609">
    <property type="entry name" value="AAT_like"/>
    <property type="match status" value="1"/>
</dbReference>
<dbReference type="InterPro" id="IPR015424">
    <property type="entry name" value="PyrdxlP-dep_Trfase"/>
</dbReference>
<dbReference type="SUPFAM" id="SSF53383">
    <property type="entry name" value="PLP-dependent transferases"/>
    <property type="match status" value="1"/>
</dbReference>
<dbReference type="EMBL" id="CP058214">
    <property type="protein sequence ID" value="QPC43873.1"/>
    <property type="molecule type" value="Genomic_DNA"/>
</dbReference>
<evidence type="ECO:0000256" key="1">
    <source>
        <dbReference type="ARBA" id="ARBA00001933"/>
    </source>
</evidence>
<evidence type="ECO:0000256" key="6">
    <source>
        <dbReference type="ARBA" id="ARBA00022898"/>
    </source>
</evidence>
<comment type="catalytic activity">
    <reaction evidence="7">
        <text>L-aspartate + 2-oxoglutarate = oxaloacetate + L-glutamate</text>
        <dbReference type="Rhea" id="RHEA:21824"/>
        <dbReference type="ChEBI" id="CHEBI:16452"/>
        <dbReference type="ChEBI" id="CHEBI:16810"/>
        <dbReference type="ChEBI" id="CHEBI:29985"/>
        <dbReference type="ChEBI" id="CHEBI:29991"/>
        <dbReference type="EC" id="2.6.1.1"/>
    </reaction>
</comment>
<dbReference type="GO" id="GO:0030170">
    <property type="term" value="F:pyridoxal phosphate binding"/>
    <property type="evidence" value="ECO:0007669"/>
    <property type="project" value="InterPro"/>
</dbReference>
<dbReference type="Gene3D" id="3.90.1150.10">
    <property type="entry name" value="Aspartate Aminotransferase, domain 1"/>
    <property type="match status" value="1"/>
</dbReference>
<reference evidence="9 10" key="1">
    <citation type="submission" date="2020-06" db="EMBL/GenBank/DDBJ databases">
        <title>Genome sequence of 2 isolates from Red Sea Mangroves.</title>
        <authorList>
            <person name="Sefrji F."/>
            <person name="Michoud G."/>
            <person name="Merlino G."/>
            <person name="Daffonchio D."/>
        </authorList>
    </citation>
    <scope>NUCLEOTIDE SEQUENCE [LARGE SCALE GENOMIC DNA]</scope>
    <source>
        <strain evidence="9 10">R1DC25</strain>
    </source>
</reference>
<keyword evidence="4 9" id="KW-0032">Aminotransferase</keyword>
<evidence type="ECO:0000256" key="4">
    <source>
        <dbReference type="ARBA" id="ARBA00022576"/>
    </source>
</evidence>
<keyword evidence="5 9" id="KW-0808">Transferase</keyword>
<proteinExistence type="inferred from homology"/>
<comment type="cofactor">
    <cofactor evidence="1">
        <name>pyridoxal 5'-phosphate</name>
        <dbReference type="ChEBI" id="CHEBI:597326"/>
    </cofactor>
</comment>
<dbReference type="InterPro" id="IPR050596">
    <property type="entry name" value="AspAT/PAT-like"/>
</dbReference>
<evidence type="ECO:0000259" key="8">
    <source>
        <dbReference type="Pfam" id="PF00155"/>
    </source>
</evidence>
<dbReference type="InterPro" id="IPR015422">
    <property type="entry name" value="PyrdxlP-dep_Trfase_small"/>
</dbReference>
<dbReference type="InterPro" id="IPR004839">
    <property type="entry name" value="Aminotransferase_I/II_large"/>
</dbReference>
<evidence type="ECO:0000256" key="5">
    <source>
        <dbReference type="ARBA" id="ARBA00022679"/>
    </source>
</evidence>
<feature type="domain" description="Aminotransferase class I/classII large" evidence="8">
    <location>
        <begin position="34"/>
        <end position="384"/>
    </location>
</feature>
<dbReference type="PANTHER" id="PTHR46383:SF1">
    <property type="entry name" value="ASPARTATE AMINOTRANSFERASE"/>
    <property type="match status" value="1"/>
</dbReference>
<dbReference type="EC" id="2.6.1.1" evidence="3"/>
<accession>A0A7S8HD28</accession>
<dbReference type="Pfam" id="PF00155">
    <property type="entry name" value="Aminotran_1_2"/>
    <property type="match status" value="1"/>
</dbReference>
<organism evidence="9 10">
    <name type="scientific">Kaustia mangrovi</name>
    <dbReference type="NCBI Taxonomy" id="2593653"/>
    <lineage>
        <taxon>Bacteria</taxon>
        <taxon>Pseudomonadati</taxon>
        <taxon>Pseudomonadota</taxon>
        <taxon>Alphaproteobacteria</taxon>
        <taxon>Hyphomicrobiales</taxon>
        <taxon>Parvibaculaceae</taxon>
        <taxon>Kaustia</taxon>
    </lineage>
</organism>
<dbReference type="InterPro" id="IPR015421">
    <property type="entry name" value="PyrdxlP-dep_Trfase_major"/>
</dbReference>
<evidence type="ECO:0000256" key="3">
    <source>
        <dbReference type="ARBA" id="ARBA00012753"/>
    </source>
</evidence>
<dbReference type="Proteomes" id="UP000593594">
    <property type="component" value="Chromosome"/>
</dbReference>
<keyword evidence="10" id="KW-1185">Reference proteome</keyword>
<dbReference type="GO" id="GO:0006520">
    <property type="term" value="P:amino acid metabolic process"/>
    <property type="evidence" value="ECO:0007669"/>
    <property type="project" value="InterPro"/>
</dbReference>
<evidence type="ECO:0000313" key="10">
    <source>
        <dbReference type="Proteomes" id="UP000593594"/>
    </source>
</evidence>
<dbReference type="KEGG" id="kmn:HW532_14960"/>
<evidence type="ECO:0000256" key="2">
    <source>
        <dbReference type="ARBA" id="ARBA00007441"/>
    </source>
</evidence>
<dbReference type="GO" id="GO:0004069">
    <property type="term" value="F:L-aspartate:2-oxoglutarate aminotransferase activity"/>
    <property type="evidence" value="ECO:0007669"/>
    <property type="project" value="UniProtKB-EC"/>
</dbReference>
<comment type="similarity">
    <text evidence="2">Belongs to the class-I pyridoxal-phosphate-dependent aminotransferase family.</text>
</comment>
<evidence type="ECO:0000313" key="9">
    <source>
        <dbReference type="EMBL" id="QPC43873.1"/>
    </source>
</evidence>
<dbReference type="RefSeq" id="WP_213161236.1">
    <property type="nucleotide sequence ID" value="NZ_CP058214.1"/>
</dbReference>
<dbReference type="PANTHER" id="PTHR46383">
    <property type="entry name" value="ASPARTATE AMINOTRANSFERASE"/>
    <property type="match status" value="1"/>
</dbReference>
<evidence type="ECO:0000256" key="7">
    <source>
        <dbReference type="ARBA" id="ARBA00049185"/>
    </source>
</evidence>
<dbReference type="AlphaFoldDB" id="A0A7S8HD28"/>
<name>A0A7S8HD28_9HYPH</name>
<dbReference type="Gene3D" id="3.40.640.10">
    <property type="entry name" value="Type I PLP-dependent aspartate aminotransferase-like (Major domain)"/>
    <property type="match status" value="1"/>
</dbReference>